<dbReference type="KEGG" id="moc:BB934_44100"/>
<dbReference type="RefSeq" id="WP_099515974.1">
    <property type="nucleotide sequence ID" value="NZ_CP016620.1"/>
</dbReference>
<dbReference type="OrthoDB" id="7471569at2"/>
<reference evidence="1" key="1">
    <citation type="submission" date="2016-07" db="EMBL/GenBank/DDBJ databases">
        <title>Microvirga ossetica sp. nov. a new species of rhizobia isolated from root nodules of the legume species Vicia alpestris Steven originated from North Ossetia region in the Caucasus.</title>
        <authorList>
            <person name="Safronova V.I."/>
            <person name="Kuznetsova I.G."/>
            <person name="Sazanova A.L."/>
            <person name="Belimov A."/>
            <person name="Andronov E."/>
            <person name="Osledkin Y.S."/>
            <person name="Onishchuk O.P."/>
            <person name="Kurchak O.N."/>
            <person name="Shaposhnikov A.I."/>
            <person name="Willems A."/>
            <person name="Tikhonovich I.A."/>
        </authorList>
    </citation>
    <scope>NUCLEOTIDE SEQUENCE [LARGE SCALE GENOMIC DNA]</scope>
    <source>
        <strain evidence="1">V5/3M</strain>
        <plasmid evidence="1">unnamed4</plasmid>
    </source>
</reference>
<dbReference type="SUPFAM" id="SSF46785">
    <property type="entry name" value="Winged helix' DNA-binding domain"/>
    <property type="match status" value="1"/>
</dbReference>
<accession>A0A1B2EYX8</accession>
<dbReference type="Gene3D" id="1.10.10.10">
    <property type="entry name" value="Winged helix-like DNA-binding domain superfamily/Winged helix DNA-binding domain"/>
    <property type="match status" value="1"/>
</dbReference>
<dbReference type="AlphaFoldDB" id="A0A1B2EYX8"/>
<dbReference type="EMBL" id="CP016620">
    <property type="protein sequence ID" value="ANY85180.1"/>
    <property type="molecule type" value="Genomic_DNA"/>
</dbReference>
<gene>
    <name evidence="1" type="ORF">BB934_44100</name>
</gene>
<proteinExistence type="predicted"/>
<dbReference type="InterPro" id="IPR036388">
    <property type="entry name" value="WH-like_DNA-bd_sf"/>
</dbReference>
<sequence length="113" mass="12588">MTTVTLSVASREDVTRRALAAFGGEAQGAHISFASVELLWQTLTKKRWEILKMMTGQGPLTIREIARRLERDVKAVHGDVHALLEAGIIDRTDEKLVVFPYDAVHVDFMLKAA</sequence>
<organism evidence="1">
    <name type="scientific">Microvirga ossetica</name>
    <dbReference type="NCBI Taxonomy" id="1882682"/>
    <lineage>
        <taxon>Bacteria</taxon>
        <taxon>Pseudomonadati</taxon>
        <taxon>Pseudomonadota</taxon>
        <taxon>Alphaproteobacteria</taxon>
        <taxon>Hyphomicrobiales</taxon>
        <taxon>Methylobacteriaceae</taxon>
        <taxon>Microvirga</taxon>
    </lineage>
</organism>
<geneLocation type="plasmid" evidence="1">
    <name>unnamed4</name>
</geneLocation>
<dbReference type="InterPro" id="IPR036390">
    <property type="entry name" value="WH_DNA-bd_sf"/>
</dbReference>
<protein>
    <submittedName>
        <fullName evidence="1">Transcriptional regulator</fullName>
    </submittedName>
</protein>
<keyword evidence="1" id="KW-0614">Plasmid</keyword>
<evidence type="ECO:0000313" key="1">
    <source>
        <dbReference type="EMBL" id="ANY85180.1"/>
    </source>
</evidence>
<dbReference type="Pfam" id="PF25212">
    <property type="entry name" value="HVO_A0114"/>
    <property type="match status" value="1"/>
</dbReference>
<name>A0A1B2EYX8_9HYPH</name>